<dbReference type="PANTHER" id="PTHR43792">
    <property type="entry name" value="GNAT FAMILY, PUTATIVE (AFU_ORTHOLOGUE AFUA_3G00765)-RELATED-RELATED"/>
    <property type="match status" value="1"/>
</dbReference>
<dbReference type="PANTHER" id="PTHR43792:SF1">
    <property type="entry name" value="N-ACETYLTRANSFERASE DOMAIN-CONTAINING PROTEIN"/>
    <property type="match status" value="1"/>
</dbReference>
<name>A0A919S7J1_9ACTN</name>
<evidence type="ECO:0000259" key="1">
    <source>
        <dbReference type="Pfam" id="PF13302"/>
    </source>
</evidence>
<dbReference type="Proteomes" id="UP000681340">
    <property type="component" value="Unassembled WGS sequence"/>
</dbReference>
<dbReference type="EMBL" id="BOQL01000021">
    <property type="protein sequence ID" value="GIM66906.1"/>
    <property type="molecule type" value="Genomic_DNA"/>
</dbReference>
<dbReference type="SUPFAM" id="SSF55729">
    <property type="entry name" value="Acyl-CoA N-acyltransferases (Nat)"/>
    <property type="match status" value="1"/>
</dbReference>
<accession>A0A919S7J1</accession>
<proteinExistence type="predicted"/>
<reference evidence="2" key="1">
    <citation type="submission" date="2021-03" db="EMBL/GenBank/DDBJ databases">
        <title>Whole genome shotgun sequence of Actinoplanes auranticolor NBRC 12245.</title>
        <authorList>
            <person name="Komaki H."/>
            <person name="Tamura T."/>
        </authorList>
    </citation>
    <scope>NUCLEOTIDE SEQUENCE</scope>
    <source>
        <strain evidence="2">NBRC 12245</strain>
    </source>
</reference>
<evidence type="ECO:0000313" key="2">
    <source>
        <dbReference type="EMBL" id="GIM66906.1"/>
    </source>
</evidence>
<comment type="caution">
    <text evidence="2">The sequence shown here is derived from an EMBL/GenBank/DDBJ whole genome shotgun (WGS) entry which is preliminary data.</text>
</comment>
<dbReference type="GO" id="GO:0016747">
    <property type="term" value="F:acyltransferase activity, transferring groups other than amino-acyl groups"/>
    <property type="evidence" value="ECO:0007669"/>
    <property type="project" value="InterPro"/>
</dbReference>
<gene>
    <name evidence="2" type="ORF">Aau02nite_25050</name>
</gene>
<dbReference type="AlphaFoldDB" id="A0A919S7J1"/>
<dbReference type="InterPro" id="IPR000182">
    <property type="entry name" value="GNAT_dom"/>
</dbReference>
<organism evidence="2 3">
    <name type="scientific">Actinoplanes auranticolor</name>
    <dbReference type="NCBI Taxonomy" id="47988"/>
    <lineage>
        <taxon>Bacteria</taxon>
        <taxon>Bacillati</taxon>
        <taxon>Actinomycetota</taxon>
        <taxon>Actinomycetes</taxon>
        <taxon>Micromonosporales</taxon>
        <taxon>Micromonosporaceae</taxon>
        <taxon>Actinoplanes</taxon>
    </lineage>
</organism>
<keyword evidence="3" id="KW-1185">Reference proteome</keyword>
<dbReference type="Gene3D" id="3.40.630.30">
    <property type="match status" value="1"/>
</dbReference>
<evidence type="ECO:0000313" key="3">
    <source>
        <dbReference type="Proteomes" id="UP000681340"/>
    </source>
</evidence>
<feature type="domain" description="N-acetyltransferase" evidence="1">
    <location>
        <begin position="15"/>
        <end position="91"/>
    </location>
</feature>
<protein>
    <recommendedName>
        <fullName evidence="1">N-acetyltransferase domain-containing protein</fullName>
    </recommendedName>
</protein>
<sequence>MTWAHERRPLAASLRARADRLEEWQRDGFGMWIAEVAATGQIIGHCGLQRLEGGDEVEVGYYLGRTAWGQGYATEAARAGLAYGFDRCGCPPSLRSCGMRTRFAARAGEARYAARTRRRLLRCRGHPVPASVR</sequence>
<dbReference type="Pfam" id="PF13302">
    <property type="entry name" value="Acetyltransf_3"/>
    <property type="match status" value="1"/>
</dbReference>
<dbReference type="InterPro" id="IPR051531">
    <property type="entry name" value="N-acetyltransferase"/>
</dbReference>
<dbReference type="InterPro" id="IPR016181">
    <property type="entry name" value="Acyl_CoA_acyltransferase"/>
</dbReference>